<reference evidence="1 2" key="1">
    <citation type="journal article" date="2017" name="Gigascience">
        <title>Genome sequence of the small brown planthopper, Laodelphax striatellus.</title>
        <authorList>
            <person name="Zhu J."/>
            <person name="Jiang F."/>
            <person name="Wang X."/>
            <person name="Yang P."/>
            <person name="Bao Y."/>
            <person name="Zhao W."/>
            <person name="Wang W."/>
            <person name="Lu H."/>
            <person name="Wang Q."/>
            <person name="Cui N."/>
            <person name="Li J."/>
            <person name="Chen X."/>
            <person name="Luo L."/>
            <person name="Yu J."/>
            <person name="Kang L."/>
            <person name="Cui F."/>
        </authorList>
    </citation>
    <scope>NUCLEOTIDE SEQUENCE [LARGE SCALE GENOMIC DNA]</scope>
    <source>
        <strain evidence="1">Lst14</strain>
    </source>
</reference>
<dbReference type="Proteomes" id="UP000291343">
    <property type="component" value="Unassembled WGS sequence"/>
</dbReference>
<dbReference type="OrthoDB" id="8191482at2759"/>
<dbReference type="InParanoid" id="A0A482WVA3"/>
<dbReference type="STRING" id="195883.A0A482WVA3"/>
<keyword evidence="2" id="KW-1185">Reference proteome</keyword>
<dbReference type="EMBL" id="QKKF02025161">
    <property type="protein sequence ID" value="RZF37192.1"/>
    <property type="molecule type" value="Genomic_DNA"/>
</dbReference>
<dbReference type="AlphaFoldDB" id="A0A482WVA3"/>
<name>A0A482WVA3_LAOST</name>
<sequence length="133" mass="14986">MCPCYFVTPGNGTNPPADHSQGSLPPGYVIGYIPVVFYPYCSGNGEDQQQAIRPFFPSAFAVPYQCNQCNSRALSKRLTNSEAQQQNYFKDALRNSHLYDDRVNVQYQKSATTKRGIFGDRIIPRRRSVTPVE</sequence>
<comment type="caution">
    <text evidence="1">The sequence shown here is derived from an EMBL/GenBank/DDBJ whole genome shotgun (WGS) entry which is preliminary data.</text>
</comment>
<gene>
    <name evidence="1" type="ORF">LSTR_LSTR016680</name>
</gene>
<evidence type="ECO:0000313" key="2">
    <source>
        <dbReference type="Proteomes" id="UP000291343"/>
    </source>
</evidence>
<evidence type="ECO:0000313" key="1">
    <source>
        <dbReference type="EMBL" id="RZF37192.1"/>
    </source>
</evidence>
<accession>A0A482WVA3</accession>
<proteinExistence type="predicted"/>
<protein>
    <submittedName>
        <fullName evidence="1">Uncharacterized protein</fullName>
    </submittedName>
</protein>
<organism evidence="1 2">
    <name type="scientific">Laodelphax striatellus</name>
    <name type="common">Small brown planthopper</name>
    <name type="synonym">Delphax striatella</name>
    <dbReference type="NCBI Taxonomy" id="195883"/>
    <lineage>
        <taxon>Eukaryota</taxon>
        <taxon>Metazoa</taxon>
        <taxon>Ecdysozoa</taxon>
        <taxon>Arthropoda</taxon>
        <taxon>Hexapoda</taxon>
        <taxon>Insecta</taxon>
        <taxon>Pterygota</taxon>
        <taxon>Neoptera</taxon>
        <taxon>Paraneoptera</taxon>
        <taxon>Hemiptera</taxon>
        <taxon>Auchenorrhyncha</taxon>
        <taxon>Fulgoroidea</taxon>
        <taxon>Delphacidae</taxon>
        <taxon>Criomorphinae</taxon>
        <taxon>Laodelphax</taxon>
    </lineage>
</organism>